<evidence type="ECO:0000313" key="6">
    <source>
        <dbReference type="EMBL" id="RLP12734.1"/>
    </source>
</evidence>
<dbReference type="Proteomes" id="UP000263928">
    <property type="component" value="Unassembled WGS sequence"/>
</dbReference>
<sequence length="291" mass="29644">MTTWIITTNNQIAGLLEVAGQLSAPTTIVGVGTDSLPEADQTLTIPLPEGTPAEAAAPAVTATVDAQPGDVVLVPNRAAERVLAGSLAVNLGAPVLTGLIAVTDGIFELDRFGGIAREKVTSTQHPVVVVAPGGAEISGQQVATVSSTTPAPLAARITAETTKADTASVDLSSAQRIVAVGRGFRTEADLKLARDLAAALDAELACSRPVAEGVGWMPKESYVGVSGQSVKPDLYVAVGISGQLQHMAGARDAKTIVAINDDKDAPIFGYADYGVIGDLYEVLPALTAALN</sequence>
<evidence type="ECO:0000256" key="4">
    <source>
        <dbReference type="PIRSR" id="PIRSR000089-1"/>
    </source>
</evidence>
<evidence type="ECO:0000256" key="1">
    <source>
        <dbReference type="ARBA" id="ARBA00005817"/>
    </source>
</evidence>
<gene>
    <name evidence="6" type="ORF">D7U36_01725</name>
    <name evidence="7" type="ORF">PROPAUS_0119</name>
</gene>
<reference evidence="7" key="1">
    <citation type="submission" date="2018-08" db="EMBL/GenBank/DDBJ databases">
        <authorList>
            <person name="Ferrada E.E."/>
            <person name="Latorre B.A."/>
        </authorList>
    </citation>
    <scope>NUCLEOTIDE SEQUENCE [LARGE SCALE GENOMIC DNA]</scope>
    <source>
        <strain evidence="7">Propionibacterium_australiense1</strain>
    </source>
</reference>
<dbReference type="InterPro" id="IPR014731">
    <property type="entry name" value="ETF_asu_C"/>
</dbReference>
<reference evidence="6 9" key="3">
    <citation type="submission" date="2018-10" db="EMBL/GenBank/DDBJ databases">
        <title>Propionibacterium australiense Genome Sequencing and Assembly.</title>
        <authorList>
            <person name="Bernier A.-M."/>
            <person name="Bernard K."/>
        </authorList>
    </citation>
    <scope>NUCLEOTIDE SEQUENCE [LARGE SCALE GENOMIC DNA]</scope>
    <source>
        <strain evidence="6 9">NML98A078</strain>
    </source>
</reference>
<name>A0A383S4E4_9ACTN</name>
<dbReference type="PIRSF" id="PIRSF000089">
    <property type="entry name" value="Electra_flavoP_a"/>
    <property type="match status" value="1"/>
</dbReference>
<evidence type="ECO:0000313" key="7">
    <source>
        <dbReference type="EMBL" id="SYZ32244.1"/>
    </source>
</evidence>
<feature type="binding site" evidence="4">
    <location>
        <position position="182"/>
    </location>
    <ligand>
        <name>FAD</name>
        <dbReference type="ChEBI" id="CHEBI:57692"/>
    </ligand>
</feature>
<dbReference type="GO" id="GO:0009055">
    <property type="term" value="F:electron transfer activity"/>
    <property type="evidence" value="ECO:0007669"/>
    <property type="project" value="InterPro"/>
</dbReference>
<organism evidence="7 8">
    <name type="scientific">Propionibacterium australiense</name>
    <dbReference type="NCBI Taxonomy" id="119981"/>
    <lineage>
        <taxon>Bacteria</taxon>
        <taxon>Bacillati</taxon>
        <taxon>Actinomycetota</taxon>
        <taxon>Actinomycetes</taxon>
        <taxon>Propionibacteriales</taxon>
        <taxon>Propionibacteriaceae</taxon>
        <taxon>Propionibacterium</taxon>
    </lineage>
</organism>
<evidence type="ECO:0000313" key="8">
    <source>
        <dbReference type="Proteomes" id="UP000263928"/>
    </source>
</evidence>
<dbReference type="GO" id="GO:0050660">
    <property type="term" value="F:flavin adenine dinucleotide binding"/>
    <property type="evidence" value="ECO:0007669"/>
    <property type="project" value="InterPro"/>
</dbReference>
<dbReference type="Gene3D" id="3.40.50.1220">
    <property type="entry name" value="TPP-binding domain"/>
    <property type="match status" value="1"/>
</dbReference>
<keyword evidence="3" id="KW-0285">Flavoprotein</keyword>
<feature type="binding site" evidence="4">
    <location>
        <position position="260"/>
    </location>
    <ligand>
        <name>FAD</name>
        <dbReference type="ChEBI" id="CHEBI:57692"/>
    </ligand>
</feature>
<proteinExistence type="inferred from homology"/>
<dbReference type="RefSeq" id="WP_119160620.1">
    <property type="nucleotide sequence ID" value="NZ_LR134442.1"/>
</dbReference>
<dbReference type="SUPFAM" id="SSF52402">
    <property type="entry name" value="Adenine nucleotide alpha hydrolases-like"/>
    <property type="match status" value="1"/>
</dbReference>
<dbReference type="EMBL" id="UNQJ01000001">
    <property type="protein sequence ID" value="SYZ32244.1"/>
    <property type="molecule type" value="Genomic_DNA"/>
</dbReference>
<dbReference type="EMBL" id="RCIW01000002">
    <property type="protein sequence ID" value="RLP12734.1"/>
    <property type="molecule type" value="Genomic_DNA"/>
</dbReference>
<dbReference type="PANTHER" id="PTHR43153">
    <property type="entry name" value="ELECTRON TRANSFER FLAVOPROTEIN ALPHA"/>
    <property type="match status" value="1"/>
</dbReference>
<keyword evidence="4" id="KW-0274">FAD</keyword>
<dbReference type="SUPFAM" id="SSF52467">
    <property type="entry name" value="DHS-like NAD/FAD-binding domain"/>
    <property type="match status" value="1"/>
</dbReference>
<feature type="binding site" evidence="4">
    <location>
        <begin position="239"/>
        <end position="246"/>
    </location>
    <ligand>
        <name>FAD</name>
        <dbReference type="ChEBI" id="CHEBI:57692"/>
    </ligand>
</feature>
<dbReference type="InterPro" id="IPR001308">
    <property type="entry name" value="ETF_a/FixB"/>
</dbReference>
<protein>
    <submittedName>
        <fullName evidence="6">Electron transfer flavoprotein subunit alpha/FixB family protein</fullName>
    </submittedName>
    <submittedName>
        <fullName evidence="7">Electron transfer flavoprotein, alpha subunit, C-terminal</fullName>
    </submittedName>
</protein>
<keyword evidence="2" id="KW-0813">Transport</keyword>
<evidence type="ECO:0000256" key="2">
    <source>
        <dbReference type="ARBA" id="ARBA00022448"/>
    </source>
</evidence>
<evidence type="ECO:0000313" key="9">
    <source>
        <dbReference type="Proteomes" id="UP000279336"/>
    </source>
</evidence>
<dbReference type="FunFam" id="3.40.50.1220:FF:000004">
    <property type="entry name" value="Electron transfer flavoprotein"/>
    <property type="match status" value="1"/>
</dbReference>
<dbReference type="AlphaFoldDB" id="A0A383S4E4"/>
<dbReference type="OrthoDB" id="9770286at2"/>
<dbReference type="GO" id="GO:0033539">
    <property type="term" value="P:fatty acid beta-oxidation using acyl-CoA dehydrogenase"/>
    <property type="evidence" value="ECO:0007669"/>
    <property type="project" value="TreeGrafter"/>
</dbReference>
<evidence type="ECO:0000259" key="5">
    <source>
        <dbReference type="Pfam" id="PF00766"/>
    </source>
</evidence>
<dbReference type="Pfam" id="PF00766">
    <property type="entry name" value="ETF_alpha"/>
    <property type="match status" value="1"/>
</dbReference>
<comment type="cofactor">
    <cofactor evidence="4">
        <name>FAD</name>
        <dbReference type="ChEBI" id="CHEBI:57692"/>
    </cofactor>
    <text evidence="4">Binds 1 FAD per dimer.</text>
</comment>
<comment type="similarity">
    <text evidence="1">Belongs to the ETF alpha-subunit/FixB family.</text>
</comment>
<dbReference type="Proteomes" id="UP000279336">
    <property type="component" value="Unassembled WGS sequence"/>
</dbReference>
<dbReference type="InterPro" id="IPR029035">
    <property type="entry name" value="DHS-like_NAD/FAD-binding_dom"/>
</dbReference>
<feature type="binding site" evidence="4">
    <location>
        <begin position="207"/>
        <end position="208"/>
    </location>
    <ligand>
        <name>FAD</name>
        <dbReference type="ChEBI" id="CHEBI:57692"/>
    </ligand>
</feature>
<feature type="domain" description="Electron transfer flavoprotein alpha subunit C-terminal" evidence="5">
    <location>
        <begin position="170"/>
        <end position="250"/>
    </location>
</feature>
<reference evidence="8" key="2">
    <citation type="submission" date="2018-08" db="EMBL/GenBank/DDBJ databases">
        <authorList>
            <person name="Hornung B."/>
        </authorList>
    </citation>
    <scope>NUCLEOTIDE SEQUENCE [LARGE SCALE GENOMIC DNA]</scope>
</reference>
<dbReference type="PANTHER" id="PTHR43153:SF1">
    <property type="entry name" value="ELECTRON TRANSFER FLAVOPROTEIN SUBUNIT ALPHA, MITOCHONDRIAL"/>
    <property type="match status" value="1"/>
</dbReference>
<keyword evidence="8" id="KW-1185">Reference proteome</keyword>
<evidence type="ECO:0000256" key="3">
    <source>
        <dbReference type="ARBA" id="ARBA00022630"/>
    </source>
</evidence>
<accession>A0A383S4E4</accession>